<dbReference type="InterPro" id="IPR021027">
    <property type="entry name" value="Transposase_put_HTH"/>
</dbReference>
<dbReference type="AlphaFoldDB" id="A0A1M5SRA9"/>
<feature type="domain" description="Transposase putative helix-turn-helix" evidence="1">
    <location>
        <begin position="16"/>
        <end position="56"/>
    </location>
</feature>
<dbReference type="OrthoDB" id="1551477at2"/>
<keyword evidence="3" id="KW-1185">Reference proteome</keyword>
<evidence type="ECO:0000313" key="3">
    <source>
        <dbReference type="Proteomes" id="UP000242520"/>
    </source>
</evidence>
<reference evidence="3" key="1">
    <citation type="submission" date="2016-11" db="EMBL/GenBank/DDBJ databases">
        <authorList>
            <person name="Varghese N."/>
            <person name="Submissions S."/>
        </authorList>
    </citation>
    <scope>NUCLEOTIDE SEQUENCE [LARGE SCALE GENOMIC DNA]</scope>
    <source>
        <strain evidence="3">DSM 15285</strain>
    </source>
</reference>
<sequence>MGFKKKNENSIILCKKIQIYPTKEQIADIERDSFLCKLLYNTYLAQRKEYYTCYNKNMKMSEQRSQIKLLRKQNTDYAKVYAKHLHAVCMDLAVDYDNCVKKRSKGEKT</sequence>
<dbReference type="Proteomes" id="UP000242520">
    <property type="component" value="Unassembled WGS sequence"/>
</dbReference>
<proteinExistence type="predicted"/>
<organism evidence="2 3">
    <name type="scientific">Tepidibacter thalassicus DSM 15285</name>
    <dbReference type="NCBI Taxonomy" id="1123350"/>
    <lineage>
        <taxon>Bacteria</taxon>
        <taxon>Bacillati</taxon>
        <taxon>Bacillota</taxon>
        <taxon>Clostridia</taxon>
        <taxon>Peptostreptococcales</taxon>
        <taxon>Peptostreptococcaceae</taxon>
        <taxon>Tepidibacter</taxon>
    </lineage>
</organism>
<protein>
    <submittedName>
        <fullName evidence="2">Helix-turn-helix domain-containing protein</fullName>
    </submittedName>
</protein>
<name>A0A1M5SRA9_9FIRM</name>
<accession>A0A1M5SRA9</accession>
<dbReference type="RefSeq" id="WP_143145416.1">
    <property type="nucleotide sequence ID" value="NZ_FQXH01000023.1"/>
</dbReference>
<dbReference type="EMBL" id="FQXH01000023">
    <property type="protein sequence ID" value="SHH40858.1"/>
    <property type="molecule type" value="Genomic_DNA"/>
</dbReference>
<feature type="non-terminal residue" evidence="2">
    <location>
        <position position="109"/>
    </location>
</feature>
<evidence type="ECO:0000259" key="1">
    <source>
        <dbReference type="Pfam" id="PF12323"/>
    </source>
</evidence>
<dbReference type="STRING" id="1123350.SAMN02744040_01861"/>
<gene>
    <name evidence="2" type="ORF">SAMN02744040_01861</name>
</gene>
<dbReference type="Pfam" id="PF12323">
    <property type="entry name" value="HTH_OrfB_IS605"/>
    <property type="match status" value="1"/>
</dbReference>
<evidence type="ECO:0000313" key="2">
    <source>
        <dbReference type="EMBL" id="SHH40858.1"/>
    </source>
</evidence>